<organism evidence="1 2">
    <name type="scientific">Scyliorhinus torazame</name>
    <name type="common">Cloudy catshark</name>
    <name type="synonym">Catulus torazame</name>
    <dbReference type="NCBI Taxonomy" id="75743"/>
    <lineage>
        <taxon>Eukaryota</taxon>
        <taxon>Metazoa</taxon>
        <taxon>Chordata</taxon>
        <taxon>Craniata</taxon>
        <taxon>Vertebrata</taxon>
        <taxon>Chondrichthyes</taxon>
        <taxon>Elasmobranchii</taxon>
        <taxon>Galeomorphii</taxon>
        <taxon>Galeoidea</taxon>
        <taxon>Carcharhiniformes</taxon>
        <taxon>Scyliorhinidae</taxon>
        <taxon>Scyliorhinus</taxon>
    </lineage>
</organism>
<protein>
    <submittedName>
        <fullName evidence="1">Uncharacterized protein</fullName>
    </submittedName>
</protein>
<comment type="caution">
    <text evidence="1">The sequence shown here is derived from an EMBL/GenBank/DDBJ whole genome shotgun (WGS) entry which is preliminary data.</text>
</comment>
<proteinExistence type="predicted"/>
<dbReference type="AlphaFoldDB" id="A0A401PJ07"/>
<sequence length="97" mass="10986">MCEWFHVARAHTAVNRSKAANLFIEKQDSQRRRRRFPWSIISALHADRKLRVRGSNLVVGSPMVAVCYLGVDTKRNPCLCAFTLKGKDSKEDGDSPI</sequence>
<evidence type="ECO:0000313" key="1">
    <source>
        <dbReference type="EMBL" id="GCB73106.1"/>
    </source>
</evidence>
<dbReference type="EMBL" id="BFAA01002268">
    <property type="protein sequence ID" value="GCB73106.1"/>
    <property type="molecule type" value="Genomic_DNA"/>
</dbReference>
<name>A0A401PJ07_SCYTO</name>
<keyword evidence="2" id="KW-1185">Reference proteome</keyword>
<reference evidence="1 2" key="1">
    <citation type="journal article" date="2018" name="Nat. Ecol. Evol.">
        <title>Shark genomes provide insights into elasmobranch evolution and the origin of vertebrates.</title>
        <authorList>
            <person name="Hara Y"/>
            <person name="Yamaguchi K"/>
            <person name="Onimaru K"/>
            <person name="Kadota M"/>
            <person name="Koyanagi M"/>
            <person name="Keeley SD"/>
            <person name="Tatsumi K"/>
            <person name="Tanaka K"/>
            <person name="Motone F"/>
            <person name="Kageyama Y"/>
            <person name="Nozu R"/>
            <person name="Adachi N"/>
            <person name="Nishimura O"/>
            <person name="Nakagawa R"/>
            <person name="Tanegashima C"/>
            <person name="Kiyatake I"/>
            <person name="Matsumoto R"/>
            <person name="Murakumo K"/>
            <person name="Nishida K"/>
            <person name="Terakita A"/>
            <person name="Kuratani S"/>
            <person name="Sato K"/>
            <person name="Hyodo S Kuraku.S."/>
        </authorList>
    </citation>
    <scope>NUCLEOTIDE SEQUENCE [LARGE SCALE GENOMIC DNA]</scope>
</reference>
<dbReference type="Proteomes" id="UP000288216">
    <property type="component" value="Unassembled WGS sequence"/>
</dbReference>
<accession>A0A401PJ07</accession>
<evidence type="ECO:0000313" key="2">
    <source>
        <dbReference type="Proteomes" id="UP000288216"/>
    </source>
</evidence>
<gene>
    <name evidence="1" type="ORF">scyTo_0006626</name>
</gene>